<dbReference type="RefSeq" id="WP_068770028.1">
    <property type="nucleotide sequence ID" value="NZ_CP109796.1"/>
</dbReference>
<organism evidence="2 3">
    <name type="scientific">Termitidicoccus mucosus</name>
    <dbReference type="NCBI Taxonomy" id="1184151"/>
    <lineage>
        <taxon>Bacteria</taxon>
        <taxon>Pseudomonadati</taxon>
        <taxon>Verrucomicrobiota</taxon>
        <taxon>Opitutia</taxon>
        <taxon>Opitutales</taxon>
        <taxon>Opitutaceae</taxon>
        <taxon>Termitidicoccus</taxon>
    </lineage>
</organism>
<name>A0A178IG36_9BACT</name>
<evidence type="ECO:0000313" key="3">
    <source>
        <dbReference type="Proteomes" id="UP000078486"/>
    </source>
</evidence>
<evidence type="ECO:0000259" key="1">
    <source>
        <dbReference type="Pfam" id="PF19783"/>
    </source>
</evidence>
<protein>
    <recommendedName>
        <fullName evidence="1">DUF6268 domain-containing protein</fullName>
    </recommendedName>
</protein>
<dbReference type="Proteomes" id="UP000078486">
    <property type="component" value="Unassembled WGS sequence"/>
</dbReference>
<dbReference type="SUPFAM" id="SSF56935">
    <property type="entry name" value="Porins"/>
    <property type="match status" value="1"/>
</dbReference>
<proteinExistence type="predicted"/>
<dbReference type="OrthoDB" id="190435at2"/>
<dbReference type="Pfam" id="PF19783">
    <property type="entry name" value="DUF6268"/>
    <property type="match status" value="1"/>
</dbReference>
<comment type="caution">
    <text evidence="2">The sequence shown here is derived from an EMBL/GenBank/DDBJ whole genome shotgun (WGS) entry which is preliminary data.</text>
</comment>
<accession>A0A178IG36</accession>
<dbReference type="EMBL" id="LRRQ01000113">
    <property type="protein sequence ID" value="OAM88970.1"/>
    <property type="molecule type" value="Genomic_DNA"/>
</dbReference>
<feature type="domain" description="DUF6268" evidence="1">
    <location>
        <begin position="134"/>
        <end position="291"/>
    </location>
</feature>
<sequence length="309" mass="34154">MKTTKSKYSALPDILESLRRPLLCVAIGGLAIPAAKAAEPQQGFSPDFDVTAKYSFSTNEDLERGAKVGEVEVSHVEVEAGMSFRLFEGWRFRTGVFASRSDLELTGVVPLPDQLEAVGLSLSATKFFGGEDEDNWRATLIIRPGIFWDGSGSSSDGFNASTLLSVGKRYSPTLAWDVGVRFYPDSKDEVLPVFGVRWDFHPDWMLSVGFPRTEVTYKLAPNWTLKGGLRFQGGTYHVGTALAPGLGDTYLEYREMRVGGGFEWRINDSLSVNLDGGLVVDRRFDYFDRGYELKGDSTAYFSIGISARF</sequence>
<dbReference type="InterPro" id="IPR046235">
    <property type="entry name" value="DUF6268"/>
</dbReference>
<reference evidence="2 3" key="1">
    <citation type="submission" date="2016-01" db="EMBL/GenBank/DDBJ databases">
        <title>High potential of lignocellulose degradation of a new Verrucomicrobia species.</title>
        <authorList>
            <person name="Wang Y."/>
            <person name="Shi Y."/>
            <person name="Qiu Z."/>
            <person name="Liu S."/>
            <person name="Yang H."/>
        </authorList>
    </citation>
    <scope>NUCLEOTIDE SEQUENCE [LARGE SCALE GENOMIC DNA]</scope>
    <source>
        <strain evidence="2 3">TSB47</strain>
    </source>
</reference>
<evidence type="ECO:0000313" key="2">
    <source>
        <dbReference type="EMBL" id="OAM88970.1"/>
    </source>
</evidence>
<dbReference type="AlphaFoldDB" id="A0A178IG36"/>
<gene>
    <name evidence="2" type="ORF">AW736_09325</name>
</gene>
<dbReference type="STRING" id="1184151.AW736_09325"/>
<keyword evidence="3" id="KW-1185">Reference proteome</keyword>